<comment type="caution">
    <text evidence="8">The sequence shown here is derived from an EMBL/GenBank/DDBJ whole genome shotgun (WGS) entry which is preliminary data.</text>
</comment>
<evidence type="ECO:0000256" key="4">
    <source>
        <dbReference type="ARBA" id="ARBA00023136"/>
    </source>
</evidence>
<feature type="transmembrane region" description="Helical" evidence="6">
    <location>
        <begin position="233"/>
        <end position="254"/>
    </location>
</feature>
<accession>A0A6V8LKR0</accession>
<dbReference type="Gene3D" id="1.20.1250.20">
    <property type="entry name" value="MFS general substrate transporter like domains"/>
    <property type="match status" value="2"/>
</dbReference>
<evidence type="ECO:0000256" key="6">
    <source>
        <dbReference type="SAM" id="Phobius"/>
    </source>
</evidence>
<evidence type="ECO:0000256" key="1">
    <source>
        <dbReference type="ARBA" id="ARBA00004651"/>
    </source>
</evidence>
<name>A0A6V8LKR0_9ACTN</name>
<feature type="transmembrane region" description="Helical" evidence="6">
    <location>
        <begin position="302"/>
        <end position="320"/>
    </location>
</feature>
<sequence>MLTVTATPQDEPTAAAEPASGGSWLTRGVAGIGSASLLADVGHEVPTALLPSLLTSTLGAPAAALGVIEGVSDALAGGARFVGGAIADDPGRRRRVAVGGYTTTAVLASLTGAATQVWQVGVLRAGAWATRGLRVPARNALLADVVHPSAYGRAYGFERMMDNLGAIFGPLLALGLVAAVGTRWAIGLSVIPGLLAAAAIVYAIHHAPRAEQRDRVPLRIRVRPVLHGQLGRLLAAVAAFEVGNVAATLLILRATELLTPGRGTDAATVVALVLYAGYNVAATAASLPAGRLADRFGPTGPVRVLTAGVALFAAAYAGFAAAGDNLPVLALAFIAAGLAIGCVETAQHSAVAALAPAHLRGSAFGLLATIQAAGNLAASAVAGILWTAVSATAAFGYLTAWMLIALAVLAFNHPGPGANSSAIP</sequence>
<dbReference type="InterPro" id="IPR020846">
    <property type="entry name" value="MFS_dom"/>
</dbReference>
<dbReference type="PROSITE" id="PS50850">
    <property type="entry name" value="MFS"/>
    <property type="match status" value="1"/>
</dbReference>
<feature type="transmembrane region" description="Helical" evidence="6">
    <location>
        <begin position="326"/>
        <end position="343"/>
    </location>
</feature>
<dbReference type="GO" id="GO:0022857">
    <property type="term" value="F:transmembrane transporter activity"/>
    <property type="evidence" value="ECO:0007669"/>
    <property type="project" value="InterPro"/>
</dbReference>
<dbReference type="PANTHER" id="PTHR23518">
    <property type="entry name" value="C-METHYLTRANSFERASE"/>
    <property type="match status" value="1"/>
</dbReference>
<keyword evidence="9" id="KW-1185">Reference proteome</keyword>
<dbReference type="PANTHER" id="PTHR23518:SF2">
    <property type="entry name" value="MAJOR FACILITATOR SUPERFAMILY TRANSPORTER"/>
    <property type="match status" value="1"/>
</dbReference>
<feature type="transmembrane region" description="Helical" evidence="6">
    <location>
        <begin position="163"/>
        <end position="180"/>
    </location>
</feature>
<dbReference type="GO" id="GO:0005886">
    <property type="term" value="C:plasma membrane"/>
    <property type="evidence" value="ECO:0007669"/>
    <property type="project" value="UniProtKB-SubCell"/>
</dbReference>
<evidence type="ECO:0000313" key="9">
    <source>
        <dbReference type="Proteomes" id="UP000482960"/>
    </source>
</evidence>
<evidence type="ECO:0000256" key="5">
    <source>
        <dbReference type="SAM" id="MobiDB-lite"/>
    </source>
</evidence>
<keyword evidence="2 6" id="KW-0812">Transmembrane</keyword>
<dbReference type="CDD" id="cd17370">
    <property type="entry name" value="MFS_MJ1317_like"/>
    <property type="match status" value="1"/>
</dbReference>
<dbReference type="Proteomes" id="UP000482960">
    <property type="component" value="Unassembled WGS sequence"/>
</dbReference>
<evidence type="ECO:0000256" key="3">
    <source>
        <dbReference type="ARBA" id="ARBA00022989"/>
    </source>
</evidence>
<feature type="domain" description="Major facilitator superfamily (MFS) profile" evidence="7">
    <location>
        <begin position="28"/>
        <end position="417"/>
    </location>
</feature>
<comment type="subcellular location">
    <subcellularLocation>
        <location evidence="1">Cell membrane</location>
        <topology evidence="1">Multi-pass membrane protein</topology>
    </subcellularLocation>
</comment>
<feature type="transmembrane region" description="Helical" evidence="6">
    <location>
        <begin position="266"/>
        <end position="290"/>
    </location>
</feature>
<dbReference type="SUPFAM" id="SSF103473">
    <property type="entry name" value="MFS general substrate transporter"/>
    <property type="match status" value="1"/>
</dbReference>
<dbReference type="InterPro" id="IPR011701">
    <property type="entry name" value="MFS"/>
</dbReference>
<evidence type="ECO:0000256" key="2">
    <source>
        <dbReference type="ARBA" id="ARBA00022692"/>
    </source>
</evidence>
<feature type="transmembrane region" description="Helical" evidence="6">
    <location>
        <begin position="364"/>
        <end position="388"/>
    </location>
</feature>
<feature type="region of interest" description="Disordered" evidence="5">
    <location>
        <begin position="1"/>
        <end position="21"/>
    </location>
</feature>
<dbReference type="AlphaFoldDB" id="A0A6V8LKR0"/>
<evidence type="ECO:0000259" key="7">
    <source>
        <dbReference type="PROSITE" id="PS50850"/>
    </source>
</evidence>
<evidence type="ECO:0000313" key="8">
    <source>
        <dbReference type="EMBL" id="GFJ95531.1"/>
    </source>
</evidence>
<protein>
    <submittedName>
        <fullName evidence="8">MFS transporter</fullName>
    </submittedName>
</protein>
<proteinExistence type="predicted"/>
<feature type="compositionally biased region" description="Polar residues" evidence="5">
    <location>
        <begin position="1"/>
        <end position="10"/>
    </location>
</feature>
<organism evidence="8 9">
    <name type="scientific">Phytohabitans rumicis</name>
    <dbReference type="NCBI Taxonomy" id="1076125"/>
    <lineage>
        <taxon>Bacteria</taxon>
        <taxon>Bacillati</taxon>
        <taxon>Actinomycetota</taxon>
        <taxon>Actinomycetes</taxon>
        <taxon>Micromonosporales</taxon>
        <taxon>Micromonosporaceae</taxon>
    </lineage>
</organism>
<gene>
    <name evidence="8" type="ORF">Prum_091730</name>
</gene>
<reference evidence="8 9" key="1">
    <citation type="submission" date="2020-03" db="EMBL/GenBank/DDBJ databases">
        <title>Whole genome shotgun sequence of Phytohabitans rumicis NBRC 108638.</title>
        <authorList>
            <person name="Komaki H."/>
            <person name="Tamura T."/>
        </authorList>
    </citation>
    <scope>NUCLEOTIDE SEQUENCE [LARGE SCALE GENOMIC DNA]</scope>
    <source>
        <strain evidence="8 9">NBRC 108638</strain>
    </source>
</reference>
<feature type="transmembrane region" description="Helical" evidence="6">
    <location>
        <begin position="394"/>
        <end position="411"/>
    </location>
</feature>
<keyword evidence="3 6" id="KW-1133">Transmembrane helix</keyword>
<dbReference type="Pfam" id="PF07690">
    <property type="entry name" value="MFS_1"/>
    <property type="match status" value="2"/>
</dbReference>
<reference evidence="8 9" key="2">
    <citation type="submission" date="2020-03" db="EMBL/GenBank/DDBJ databases">
        <authorList>
            <person name="Ichikawa N."/>
            <person name="Kimura A."/>
            <person name="Kitahashi Y."/>
            <person name="Uohara A."/>
        </authorList>
    </citation>
    <scope>NUCLEOTIDE SEQUENCE [LARGE SCALE GENOMIC DNA]</scope>
    <source>
        <strain evidence="8 9">NBRC 108638</strain>
    </source>
</reference>
<dbReference type="EMBL" id="BLPG01000001">
    <property type="protein sequence ID" value="GFJ95531.1"/>
    <property type="molecule type" value="Genomic_DNA"/>
</dbReference>
<dbReference type="InterPro" id="IPR036259">
    <property type="entry name" value="MFS_trans_sf"/>
</dbReference>
<feature type="transmembrane region" description="Helical" evidence="6">
    <location>
        <begin position="186"/>
        <end position="205"/>
    </location>
</feature>
<keyword evidence="4 6" id="KW-0472">Membrane</keyword>